<sequence length="88" mass="9421">MGTTEPPESQASVHERIARTIGRDATGNPRGSPLSPTPIDGPKRTHAQSMHKLISTTQRPPFRAVARDDGPYTAAGKLQNEVFDVSAS</sequence>
<feature type="compositionally biased region" description="Basic and acidic residues" evidence="1">
    <location>
        <begin position="13"/>
        <end position="22"/>
    </location>
</feature>
<dbReference type="EMBL" id="DF977559">
    <property type="protein sequence ID" value="GAW27354.1"/>
    <property type="molecule type" value="Genomic_DNA"/>
</dbReference>
<keyword evidence="3" id="KW-1185">Reference proteome</keyword>
<evidence type="ECO:0000313" key="3">
    <source>
        <dbReference type="Proteomes" id="UP000054516"/>
    </source>
</evidence>
<accession>A0A1S8AB67</accession>
<dbReference type="Proteomes" id="UP000054516">
    <property type="component" value="Unassembled WGS sequence"/>
</dbReference>
<proteinExistence type="predicted"/>
<gene>
    <name evidence="2" type="ORF">SAMD00023353_11400120</name>
</gene>
<name>A0A1S8AB67_ROSNE</name>
<feature type="region of interest" description="Disordered" evidence="1">
    <location>
        <begin position="1"/>
        <end position="70"/>
    </location>
</feature>
<evidence type="ECO:0000313" key="2">
    <source>
        <dbReference type="EMBL" id="GAW27354.1"/>
    </source>
</evidence>
<dbReference type="AlphaFoldDB" id="A0A1S8AB67"/>
<evidence type="ECO:0000256" key="1">
    <source>
        <dbReference type="SAM" id="MobiDB-lite"/>
    </source>
</evidence>
<feature type="compositionally biased region" description="Polar residues" evidence="1">
    <location>
        <begin position="1"/>
        <end position="12"/>
    </location>
</feature>
<protein>
    <submittedName>
        <fullName evidence="2">Uncharacterized protein</fullName>
    </submittedName>
</protein>
<organism evidence="2">
    <name type="scientific">Rosellinia necatrix</name>
    <name type="common">White root-rot fungus</name>
    <dbReference type="NCBI Taxonomy" id="77044"/>
    <lineage>
        <taxon>Eukaryota</taxon>
        <taxon>Fungi</taxon>
        <taxon>Dikarya</taxon>
        <taxon>Ascomycota</taxon>
        <taxon>Pezizomycotina</taxon>
        <taxon>Sordariomycetes</taxon>
        <taxon>Xylariomycetidae</taxon>
        <taxon>Xylariales</taxon>
        <taxon>Xylariaceae</taxon>
        <taxon>Rosellinia</taxon>
    </lineage>
</organism>
<reference evidence="2" key="1">
    <citation type="submission" date="2016-03" db="EMBL/GenBank/DDBJ databases">
        <title>Draft genome sequence of Rosellinia necatrix.</title>
        <authorList>
            <person name="Kanematsu S."/>
        </authorList>
    </citation>
    <scope>NUCLEOTIDE SEQUENCE [LARGE SCALE GENOMIC DNA]</scope>
    <source>
        <strain evidence="2">W97</strain>
    </source>
</reference>